<dbReference type="Proteomes" id="UP000265520">
    <property type="component" value="Unassembled WGS sequence"/>
</dbReference>
<evidence type="ECO:0000313" key="2">
    <source>
        <dbReference type="Proteomes" id="UP000265520"/>
    </source>
</evidence>
<keyword evidence="1" id="KW-0328">Glycosyltransferase</keyword>
<dbReference type="EMBL" id="LXQA010232611">
    <property type="protein sequence ID" value="MCI36309.1"/>
    <property type="molecule type" value="Genomic_DNA"/>
</dbReference>
<sequence length="75" mass="8625">FDSYHEIEGTYEDHYKTAMGTKSWSVGPVSLWVNQDDSDKAGRGMVKNKMKKKMRFLSGLIPKKRILFSMLVLVV</sequence>
<dbReference type="GO" id="GO:0016757">
    <property type="term" value="F:glycosyltransferase activity"/>
    <property type="evidence" value="ECO:0007669"/>
    <property type="project" value="UniProtKB-KW"/>
</dbReference>
<proteinExistence type="predicted"/>
<name>A0A392RJ84_9FABA</name>
<keyword evidence="1" id="KW-0808">Transferase</keyword>
<organism evidence="1 2">
    <name type="scientific">Trifolium medium</name>
    <dbReference type="NCBI Taxonomy" id="97028"/>
    <lineage>
        <taxon>Eukaryota</taxon>
        <taxon>Viridiplantae</taxon>
        <taxon>Streptophyta</taxon>
        <taxon>Embryophyta</taxon>
        <taxon>Tracheophyta</taxon>
        <taxon>Spermatophyta</taxon>
        <taxon>Magnoliopsida</taxon>
        <taxon>eudicotyledons</taxon>
        <taxon>Gunneridae</taxon>
        <taxon>Pentapetalae</taxon>
        <taxon>rosids</taxon>
        <taxon>fabids</taxon>
        <taxon>Fabales</taxon>
        <taxon>Fabaceae</taxon>
        <taxon>Papilionoideae</taxon>
        <taxon>50 kb inversion clade</taxon>
        <taxon>NPAAA clade</taxon>
        <taxon>Hologalegina</taxon>
        <taxon>IRL clade</taxon>
        <taxon>Trifolieae</taxon>
        <taxon>Trifolium</taxon>
    </lineage>
</organism>
<feature type="non-terminal residue" evidence="1">
    <location>
        <position position="1"/>
    </location>
</feature>
<accession>A0A392RJ84</accession>
<protein>
    <submittedName>
        <fullName evidence="1">Soyasapogenol B glucuronide galactosyltransferase-like</fullName>
    </submittedName>
</protein>
<dbReference type="AlphaFoldDB" id="A0A392RJ84"/>
<comment type="caution">
    <text evidence="1">The sequence shown here is derived from an EMBL/GenBank/DDBJ whole genome shotgun (WGS) entry which is preliminary data.</text>
</comment>
<evidence type="ECO:0000313" key="1">
    <source>
        <dbReference type="EMBL" id="MCI36309.1"/>
    </source>
</evidence>
<reference evidence="1 2" key="1">
    <citation type="journal article" date="2018" name="Front. Plant Sci.">
        <title>Red Clover (Trifolium pratense) and Zigzag Clover (T. medium) - A Picture of Genomic Similarities and Differences.</title>
        <authorList>
            <person name="Dluhosova J."/>
            <person name="Istvanek J."/>
            <person name="Nedelnik J."/>
            <person name="Repkova J."/>
        </authorList>
    </citation>
    <scope>NUCLEOTIDE SEQUENCE [LARGE SCALE GENOMIC DNA]</scope>
    <source>
        <strain evidence="2">cv. 10/8</strain>
        <tissue evidence="1">Leaf</tissue>
    </source>
</reference>
<keyword evidence="2" id="KW-1185">Reference proteome</keyword>